<dbReference type="VEuPathDB" id="FungiDB:CJJ09_002796"/>
<sequence length="249" mass="27543">MIKEKPSDSPLLRSEPVVYTNHRVFLVVFLAFCLVLSLVECILPFLQELYKPDDISNAGSVMAWLLFYVAATCRLDEPYGFKQVMNCGLVLCGIRAILEAASLATGSKSLLEVTLFLSTVGGTYAFPNANFLLGKYCPRFLWLVTYCTYALAVFATVKFSSIAQHPLTYPVFALLCLVSAFLLHLTVPNGPVQPVSVKTIYHLAGVAGLAALHYIWVLYSTNSPGSLWYYLRAVAITIGVFGCEWLVFR</sequence>
<gene>
    <name evidence="2" type="ORF">QG37_02757</name>
</gene>
<feature type="transmembrane region" description="Helical" evidence="1">
    <location>
        <begin position="24"/>
        <end position="46"/>
    </location>
</feature>
<keyword evidence="1" id="KW-1133">Transmembrane helix</keyword>
<feature type="transmembrane region" description="Helical" evidence="1">
    <location>
        <begin position="167"/>
        <end position="187"/>
    </location>
</feature>
<proteinExistence type="predicted"/>
<accession>A0A0L0P1I1</accession>
<dbReference type="VEuPathDB" id="FungiDB:QG37_02757"/>
<comment type="caution">
    <text evidence="2">The sequence shown here is derived from an EMBL/GenBank/DDBJ whole genome shotgun (WGS) entry which is preliminary data.</text>
</comment>
<organism evidence="2 3">
    <name type="scientific">Candidozyma auris</name>
    <name type="common">Yeast</name>
    <name type="synonym">Candida auris</name>
    <dbReference type="NCBI Taxonomy" id="498019"/>
    <lineage>
        <taxon>Eukaryota</taxon>
        <taxon>Fungi</taxon>
        <taxon>Dikarya</taxon>
        <taxon>Ascomycota</taxon>
        <taxon>Saccharomycotina</taxon>
        <taxon>Pichiomycetes</taxon>
        <taxon>Metschnikowiaceae</taxon>
        <taxon>Candidozyma</taxon>
    </lineage>
</organism>
<evidence type="ECO:0000313" key="3">
    <source>
        <dbReference type="Proteomes" id="UP000037122"/>
    </source>
</evidence>
<feature type="transmembrane region" description="Helical" evidence="1">
    <location>
        <begin position="113"/>
        <end position="133"/>
    </location>
</feature>
<keyword evidence="1" id="KW-0812">Transmembrane</keyword>
<dbReference type="Proteomes" id="UP000037122">
    <property type="component" value="Unassembled WGS sequence"/>
</dbReference>
<feature type="transmembrane region" description="Helical" evidence="1">
    <location>
        <begin position="199"/>
        <end position="217"/>
    </location>
</feature>
<dbReference type="VEuPathDB" id="FungiDB:CJI97_000853"/>
<dbReference type="VEuPathDB" id="FungiDB:B9J08_000835"/>
<protein>
    <submittedName>
        <fullName evidence="2">Uncharacterized protein</fullName>
    </submittedName>
</protein>
<feature type="transmembrane region" description="Helical" evidence="1">
    <location>
        <begin position="229"/>
        <end position="248"/>
    </location>
</feature>
<dbReference type="VEuPathDB" id="FungiDB:CJI96_0003263"/>
<dbReference type="EMBL" id="LGST01000019">
    <property type="protein sequence ID" value="KNE00217.1"/>
    <property type="molecule type" value="Genomic_DNA"/>
</dbReference>
<evidence type="ECO:0000256" key="1">
    <source>
        <dbReference type="SAM" id="Phobius"/>
    </source>
</evidence>
<evidence type="ECO:0000313" key="2">
    <source>
        <dbReference type="EMBL" id="KNE00217.1"/>
    </source>
</evidence>
<feature type="transmembrane region" description="Helical" evidence="1">
    <location>
        <begin position="140"/>
        <end position="161"/>
    </location>
</feature>
<dbReference type="AlphaFoldDB" id="A0A0L0P1I1"/>
<dbReference type="VEuPathDB" id="FungiDB:CJJ07_004697"/>
<reference evidence="3" key="1">
    <citation type="journal article" date="2015" name="BMC Genomics">
        <title>Draft genome of a commonly misdiagnosed multidrug resistant pathogen Candida auris.</title>
        <authorList>
            <person name="Chatterjee S."/>
            <person name="Alampalli S.V."/>
            <person name="Nageshan R.K."/>
            <person name="Chettiar S.T."/>
            <person name="Joshi S."/>
            <person name="Tatu U.S."/>
        </authorList>
    </citation>
    <scope>NUCLEOTIDE SEQUENCE [LARGE SCALE GENOMIC DNA]</scope>
    <source>
        <strain evidence="3">6684</strain>
    </source>
</reference>
<keyword evidence="1" id="KW-0472">Membrane</keyword>
<dbReference type="InterPro" id="IPR036259">
    <property type="entry name" value="MFS_trans_sf"/>
</dbReference>
<dbReference type="SUPFAM" id="SSF103473">
    <property type="entry name" value="MFS general substrate transporter"/>
    <property type="match status" value="1"/>
</dbReference>
<name>A0A0L0P1I1_CANAR</name>